<proteinExistence type="predicted"/>
<dbReference type="EMBL" id="AUZZ01009832">
    <property type="protein sequence ID" value="EQD32432.1"/>
    <property type="molecule type" value="Genomic_DNA"/>
</dbReference>
<sequence length="130" mass="14065">GDGWVLNCDAVRAPAAGYAGPGAFPDRTTRLIDEVRRARYAHETPHYVTRSVLTLTWFPAPDAAGKTAALFLEGGKPGSAAQQVARFKERIREIEGRLAAFLELHRLGDRPDGAGGLESELLGYLEECVS</sequence>
<feature type="non-terminal residue" evidence="1">
    <location>
        <position position="130"/>
    </location>
</feature>
<reference evidence="1" key="1">
    <citation type="submission" date="2013-08" db="EMBL/GenBank/DDBJ databases">
        <authorList>
            <person name="Mendez C."/>
            <person name="Richter M."/>
            <person name="Ferrer M."/>
            <person name="Sanchez J."/>
        </authorList>
    </citation>
    <scope>NUCLEOTIDE SEQUENCE</scope>
</reference>
<comment type="caution">
    <text evidence="1">The sequence shown here is derived from an EMBL/GenBank/DDBJ whole genome shotgun (WGS) entry which is preliminary data.</text>
</comment>
<name>T0YKH8_9ZZZZ</name>
<dbReference type="AlphaFoldDB" id="T0YKH8"/>
<accession>T0YKH8</accession>
<evidence type="ECO:0000313" key="1">
    <source>
        <dbReference type="EMBL" id="EQD32432.1"/>
    </source>
</evidence>
<protein>
    <submittedName>
        <fullName evidence="1">Type IV secretory pathway, VirB4 component (CagE, TrbE, VirB )</fullName>
    </submittedName>
</protein>
<feature type="non-terminal residue" evidence="1">
    <location>
        <position position="1"/>
    </location>
</feature>
<organism evidence="1">
    <name type="scientific">mine drainage metagenome</name>
    <dbReference type="NCBI Taxonomy" id="410659"/>
    <lineage>
        <taxon>unclassified sequences</taxon>
        <taxon>metagenomes</taxon>
        <taxon>ecological metagenomes</taxon>
    </lineage>
</organism>
<gene>
    <name evidence="1" type="ORF">B2A_13571</name>
</gene>
<reference evidence="1" key="2">
    <citation type="journal article" date="2014" name="ISME J.">
        <title>Microbial stratification in low pH oxic and suboxic macroscopic growths along an acid mine drainage.</title>
        <authorList>
            <person name="Mendez-Garcia C."/>
            <person name="Mesa V."/>
            <person name="Sprenger R.R."/>
            <person name="Richter M."/>
            <person name="Diez M.S."/>
            <person name="Solano J."/>
            <person name="Bargiela R."/>
            <person name="Golyshina O.V."/>
            <person name="Manteca A."/>
            <person name="Ramos J.L."/>
            <person name="Gallego J.R."/>
            <person name="Llorente I."/>
            <person name="Martins Dos Santos V.A."/>
            <person name="Jensen O.N."/>
            <person name="Pelaez A.I."/>
            <person name="Sanchez J."/>
            <person name="Ferrer M."/>
        </authorList>
    </citation>
    <scope>NUCLEOTIDE SEQUENCE</scope>
</reference>